<dbReference type="SMART" id="SM00387">
    <property type="entry name" value="HATPase_c"/>
    <property type="match status" value="1"/>
</dbReference>
<comment type="catalytic activity">
    <reaction evidence="1">
        <text>ATP + protein L-histidine = ADP + protein N-phospho-L-histidine.</text>
        <dbReference type="EC" id="2.7.13.3"/>
    </reaction>
</comment>
<protein>
    <recommendedName>
        <fullName evidence="3">histidine kinase</fullName>
        <ecNumber evidence="3">2.7.13.3</ecNumber>
    </recommendedName>
</protein>
<evidence type="ECO:0000256" key="1">
    <source>
        <dbReference type="ARBA" id="ARBA00000085"/>
    </source>
</evidence>
<proteinExistence type="predicted"/>
<evidence type="ECO:0000256" key="5">
    <source>
        <dbReference type="ARBA" id="ARBA00022679"/>
    </source>
</evidence>
<dbReference type="Gene3D" id="1.10.287.130">
    <property type="match status" value="1"/>
</dbReference>
<dbReference type="InterPro" id="IPR003661">
    <property type="entry name" value="HisK_dim/P_dom"/>
</dbReference>
<dbReference type="InterPro" id="IPR036097">
    <property type="entry name" value="HisK_dim/P_sf"/>
</dbReference>
<dbReference type="PANTHER" id="PTHR45436">
    <property type="entry name" value="SENSOR HISTIDINE KINASE YKOH"/>
    <property type="match status" value="1"/>
</dbReference>
<evidence type="ECO:0000256" key="7">
    <source>
        <dbReference type="ARBA" id="ARBA00022777"/>
    </source>
</evidence>
<gene>
    <name evidence="10" type="primary">basS</name>
    <name evidence="10" type="ORF">NCTC11647_03435</name>
</gene>
<dbReference type="CDD" id="cd00082">
    <property type="entry name" value="HisKA"/>
    <property type="match status" value="1"/>
</dbReference>
<dbReference type="SUPFAM" id="SSF55874">
    <property type="entry name" value="ATPase domain of HSP90 chaperone/DNA topoisomerase II/histidine kinase"/>
    <property type="match status" value="1"/>
</dbReference>
<keyword evidence="7" id="KW-0418">Kinase</keyword>
<reference evidence="10 11" key="1">
    <citation type="submission" date="2018-06" db="EMBL/GenBank/DDBJ databases">
        <authorList>
            <consortium name="Pathogen Informatics"/>
            <person name="Doyle S."/>
        </authorList>
    </citation>
    <scope>NUCLEOTIDE SEQUENCE [LARGE SCALE GENOMIC DNA]</scope>
    <source>
        <strain evidence="10 11">NCTC11647</strain>
    </source>
</reference>
<dbReference type="RefSeq" id="WP_005304287.1">
    <property type="nucleotide sequence ID" value="NZ_CP018298.1"/>
</dbReference>
<dbReference type="OrthoDB" id="9121563at2"/>
<dbReference type="InterPro" id="IPR036890">
    <property type="entry name" value="HATPase_C_sf"/>
</dbReference>
<dbReference type="PANTHER" id="PTHR45436:SF16">
    <property type="entry name" value="HISTIDINE KINASE"/>
    <property type="match status" value="1"/>
</dbReference>
<dbReference type="EC" id="2.7.13.3" evidence="3"/>
<evidence type="ECO:0000313" key="10">
    <source>
        <dbReference type="EMBL" id="SPY44490.1"/>
    </source>
</evidence>
<keyword evidence="8" id="KW-1133">Transmembrane helix</keyword>
<organism evidence="10 11">
    <name type="scientific">Photobacterium damselae</name>
    <dbReference type="NCBI Taxonomy" id="38293"/>
    <lineage>
        <taxon>Bacteria</taxon>
        <taxon>Pseudomonadati</taxon>
        <taxon>Pseudomonadota</taxon>
        <taxon>Gammaproteobacteria</taxon>
        <taxon>Vibrionales</taxon>
        <taxon>Vibrionaceae</taxon>
        <taxon>Photobacterium</taxon>
    </lineage>
</organism>
<keyword evidence="9" id="KW-0902">Two-component regulatory system</keyword>
<evidence type="ECO:0000256" key="6">
    <source>
        <dbReference type="ARBA" id="ARBA00022692"/>
    </source>
</evidence>
<dbReference type="GO" id="GO:0000155">
    <property type="term" value="F:phosphorelay sensor kinase activity"/>
    <property type="evidence" value="ECO:0007669"/>
    <property type="project" value="InterPro"/>
</dbReference>
<dbReference type="Proteomes" id="UP000251647">
    <property type="component" value="Unassembled WGS sequence"/>
</dbReference>
<dbReference type="AlphaFoldDB" id="A0A2T3QEK7"/>
<dbReference type="InterPro" id="IPR003660">
    <property type="entry name" value="HAMP_dom"/>
</dbReference>
<dbReference type="Pfam" id="PF00512">
    <property type="entry name" value="HisKA"/>
    <property type="match status" value="1"/>
</dbReference>
<dbReference type="EMBL" id="UATL01000005">
    <property type="protein sequence ID" value="SPY44490.1"/>
    <property type="molecule type" value="Genomic_DNA"/>
</dbReference>
<evidence type="ECO:0000256" key="2">
    <source>
        <dbReference type="ARBA" id="ARBA00004370"/>
    </source>
</evidence>
<comment type="subcellular location">
    <subcellularLocation>
        <location evidence="2">Membrane</location>
    </subcellularLocation>
</comment>
<dbReference type="InterPro" id="IPR050428">
    <property type="entry name" value="TCS_sensor_his_kinase"/>
</dbReference>
<keyword evidence="6" id="KW-0812">Transmembrane</keyword>
<dbReference type="PROSITE" id="PS50109">
    <property type="entry name" value="HIS_KIN"/>
    <property type="match status" value="1"/>
</dbReference>
<dbReference type="SMART" id="SM00388">
    <property type="entry name" value="HisKA"/>
    <property type="match status" value="1"/>
</dbReference>
<evidence type="ECO:0000256" key="3">
    <source>
        <dbReference type="ARBA" id="ARBA00012438"/>
    </source>
</evidence>
<evidence type="ECO:0000256" key="4">
    <source>
        <dbReference type="ARBA" id="ARBA00022553"/>
    </source>
</evidence>
<dbReference type="GO" id="GO:0005886">
    <property type="term" value="C:plasma membrane"/>
    <property type="evidence" value="ECO:0007669"/>
    <property type="project" value="TreeGrafter"/>
</dbReference>
<evidence type="ECO:0000313" key="11">
    <source>
        <dbReference type="Proteomes" id="UP000251647"/>
    </source>
</evidence>
<dbReference type="Gene3D" id="6.10.340.10">
    <property type="match status" value="1"/>
</dbReference>
<keyword evidence="8" id="KW-0472">Membrane</keyword>
<dbReference type="InterPro" id="IPR005467">
    <property type="entry name" value="His_kinase_dom"/>
</dbReference>
<sequence>MKIKSAKQLTFTYFSIVAFAIIAIHFSIFESTIEDLEMFNAQNRLDMALESVQQNLPQDELEHNNPYTSFYFGKANIPSDIHLPENLPFNKAVEVYKPSQDELETEYFVMRSKVTYQGKEQEVYIFNIDPIFERSEEQMMDSQSYQMLLTLGLLLVSLFAVLRISVRLTSPLSSLSKQLQNRAHNDFTPIQLPSSGQTRELVQLVESLNDYQQQITDLLERERAFNRFASHELRTPLMVIKGGLTLLGHSQQPEFVERQRNRMLPAVDEMQEYVQTLLSLTRDEQLTETPWQIREDLIHSLISSYQQLLDGKTVKIDVVANGEPTVNAPLPAVKILLGNLIKNAFTYTEQGRITIILNTSNVVISDTGVGIDPDAENGQKGYGLGLLIVKDICRKYNWSVELSNNRANGCDATVDFIN</sequence>
<name>A0A2T3QEK7_PHODM</name>
<dbReference type="Gene3D" id="3.30.565.10">
    <property type="entry name" value="Histidine kinase-like ATPase, C-terminal domain"/>
    <property type="match status" value="1"/>
</dbReference>
<dbReference type="PROSITE" id="PS50885">
    <property type="entry name" value="HAMP"/>
    <property type="match status" value="1"/>
</dbReference>
<accession>A0A2T3QEK7</accession>
<keyword evidence="5 10" id="KW-0808">Transferase</keyword>
<evidence type="ECO:0000256" key="9">
    <source>
        <dbReference type="ARBA" id="ARBA00023012"/>
    </source>
</evidence>
<keyword evidence="4" id="KW-0597">Phosphoprotein</keyword>
<dbReference type="SUPFAM" id="SSF47384">
    <property type="entry name" value="Homodimeric domain of signal transducing histidine kinase"/>
    <property type="match status" value="1"/>
</dbReference>
<evidence type="ECO:0000256" key="8">
    <source>
        <dbReference type="ARBA" id="ARBA00022989"/>
    </source>
</evidence>
<dbReference type="InterPro" id="IPR003594">
    <property type="entry name" value="HATPase_dom"/>
</dbReference>
<dbReference type="Pfam" id="PF02518">
    <property type="entry name" value="HATPase_c"/>
    <property type="match status" value="1"/>
</dbReference>